<accession>A0A917BJT2</accession>
<gene>
    <name evidence="1" type="ORF">GCM10007301_04610</name>
</gene>
<comment type="caution">
    <text evidence="1">The sequence shown here is derived from an EMBL/GenBank/DDBJ whole genome shotgun (WGS) entry which is preliminary data.</text>
</comment>
<dbReference type="RefSeq" id="WP_188575020.1">
    <property type="nucleotide sequence ID" value="NZ_BMCT01000001.1"/>
</dbReference>
<organism evidence="1 2">
    <name type="scientific">Azorhizobium oxalatiphilum</name>
    <dbReference type="NCBI Taxonomy" id="980631"/>
    <lineage>
        <taxon>Bacteria</taxon>
        <taxon>Pseudomonadati</taxon>
        <taxon>Pseudomonadota</taxon>
        <taxon>Alphaproteobacteria</taxon>
        <taxon>Hyphomicrobiales</taxon>
        <taxon>Xanthobacteraceae</taxon>
        <taxon>Azorhizobium</taxon>
    </lineage>
</organism>
<reference evidence="1" key="2">
    <citation type="submission" date="2020-09" db="EMBL/GenBank/DDBJ databases">
        <authorList>
            <person name="Sun Q."/>
            <person name="Sedlacek I."/>
        </authorList>
    </citation>
    <scope>NUCLEOTIDE SEQUENCE</scope>
    <source>
        <strain evidence="1">CCM 7897</strain>
    </source>
</reference>
<name>A0A917BJT2_9HYPH</name>
<protein>
    <submittedName>
        <fullName evidence="1">Uncharacterized protein</fullName>
    </submittedName>
</protein>
<evidence type="ECO:0000313" key="1">
    <source>
        <dbReference type="EMBL" id="GGF48431.1"/>
    </source>
</evidence>
<dbReference type="AlphaFoldDB" id="A0A917BJT2"/>
<dbReference type="Proteomes" id="UP000606044">
    <property type="component" value="Unassembled WGS sequence"/>
</dbReference>
<keyword evidence="2" id="KW-1185">Reference proteome</keyword>
<reference evidence="1" key="1">
    <citation type="journal article" date="2014" name="Int. J. Syst. Evol. Microbiol.">
        <title>Complete genome sequence of Corynebacterium casei LMG S-19264T (=DSM 44701T), isolated from a smear-ripened cheese.</title>
        <authorList>
            <consortium name="US DOE Joint Genome Institute (JGI-PGF)"/>
            <person name="Walter F."/>
            <person name="Albersmeier A."/>
            <person name="Kalinowski J."/>
            <person name="Ruckert C."/>
        </authorList>
    </citation>
    <scope>NUCLEOTIDE SEQUENCE</scope>
    <source>
        <strain evidence="1">CCM 7897</strain>
    </source>
</reference>
<dbReference type="EMBL" id="BMCT01000001">
    <property type="protein sequence ID" value="GGF48431.1"/>
    <property type="molecule type" value="Genomic_DNA"/>
</dbReference>
<sequence length="80" mass="8437">MANPSPMGTAAETEGPFAARVLALQGVTIRPEEARALLALVTQLNTTVAKAADRSVTIDACPWSFPTLRAQIAERGEDEA</sequence>
<evidence type="ECO:0000313" key="2">
    <source>
        <dbReference type="Proteomes" id="UP000606044"/>
    </source>
</evidence>
<proteinExistence type="predicted"/>